<dbReference type="SUPFAM" id="SSF82784">
    <property type="entry name" value="OsmC-like"/>
    <property type="match status" value="1"/>
</dbReference>
<sequence length="140" mass="14953">MSRDSMTTIEITGHSRGPKSTHIETADAEFVVGKEASPLEYLLGSLAACMNVIGHLVAKDHGIVIRDIDVHVSGDIDTAKYKGEATEPRSGFQTIRVDVTVDADADDEALAAWLADVEERCPVAENLDTGTDLETSVGRA</sequence>
<protein>
    <submittedName>
        <fullName evidence="2">OsmC family protein</fullName>
        <ecNumber evidence="2">1.11.1.-</ecNumber>
    </submittedName>
</protein>
<dbReference type="InterPro" id="IPR003718">
    <property type="entry name" value="OsmC/Ohr_fam"/>
</dbReference>
<dbReference type="Gene3D" id="3.30.300.20">
    <property type="match status" value="1"/>
</dbReference>
<feature type="compositionally biased region" description="Polar residues" evidence="1">
    <location>
        <begin position="1"/>
        <end position="10"/>
    </location>
</feature>
<dbReference type="EC" id="1.11.1.-" evidence="2"/>
<keyword evidence="2" id="KW-0560">Oxidoreductase</keyword>
<dbReference type="Proteomes" id="UP001596434">
    <property type="component" value="Unassembled WGS sequence"/>
</dbReference>
<dbReference type="PANTHER" id="PTHR35368:SF1">
    <property type="entry name" value="HYDROPEROXIDE REDUCTASE"/>
    <property type="match status" value="1"/>
</dbReference>
<keyword evidence="2" id="KW-0575">Peroxidase</keyword>
<feature type="region of interest" description="Disordered" evidence="1">
    <location>
        <begin position="1"/>
        <end position="22"/>
    </location>
</feature>
<name>A0ABD6A008_9EURY</name>
<dbReference type="InterPro" id="IPR015946">
    <property type="entry name" value="KH_dom-like_a/b"/>
</dbReference>
<evidence type="ECO:0000313" key="3">
    <source>
        <dbReference type="Proteomes" id="UP001596434"/>
    </source>
</evidence>
<evidence type="ECO:0000313" key="2">
    <source>
        <dbReference type="EMBL" id="MFC7256029.1"/>
    </source>
</evidence>
<proteinExistence type="predicted"/>
<dbReference type="GO" id="GO:0004601">
    <property type="term" value="F:peroxidase activity"/>
    <property type="evidence" value="ECO:0007669"/>
    <property type="project" value="UniProtKB-KW"/>
</dbReference>
<dbReference type="PANTHER" id="PTHR35368">
    <property type="entry name" value="HYDROPEROXIDE REDUCTASE"/>
    <property type="match status" value="1"/>
</dbReference>
<dbReference type="RefSeq" id="WP_379704486.1">
    <property type="nucleotide sequence ID" value="NZ_JBHTAT010000001.1"/>
</dbReference>
<dbReference type="InterPro" id="IPR052924">
    <property type="entry name" value="OsmC/Ohr_hydroprdx_reductase"/>
</dbReference>
<dbReference type="Pfam" id="PF02566">
    <property type="entry name" value="OsmC"/>
    <property type="match status" value="1"/>
</dbReference>
<keyword evidence="3" id="KW-1185">Reference proteome</keyword>
<evidence type="ECO:0000256" key="1">
    <source>
        <dbReference type="SAM" id="MobiDB-lite"/>
    </source>
</evidence>
<organism evidence="2 3">
    <name type="scientific">Haloplanus litoreus</name>
    <dbReference type="NCBI Taxonomy" id="767515"/>
    <lineage>
        <taxon>Archaea</taxon>
        <taxon>Methanobacteriati</taxon>
        <taxon>Methanobacteriota</taxon>
        <taxon>Stenosarchaea group</taxon>
        <taxon>Halobacteria</taxon>
        <taxon>Halobacteriales</taxon>
        <taxon>Haloferacaceae</taxon>
        <taxon>Haloplanus</taxon>
    </lineage>
</organism>
<reference evidence="2 3" key="1">
    <citation type="journal article" date="2019" name="Int. J. Syst. Evol. Microbiol.">
        <title>The Global Catalogue of Microorganisms (GCM) 10K type strain sequencing project: providing services to taxonomists for standard genome sequencing and annotation.</title>
        <authorList>
            <consortium name="The Broad Institute Genomics Platform"/>
            <consortium name="The Broad Institute Genome Sequencing Center for Infectious Disease"/>
            <person name="Wu L."/>
            <person name="Ma J."/>
        </authorList>
    </citation>
    <scope>NUCLEOTIDE SEQUENCE [LARGE SCALE GENOMIC DNA]</scope>
    <source>
        <strain evidence="2 3">GX21</strain>
    </source>
</reference>
<dbReference type="AlphaFoldDB" id="A0ABD6A008"/>
<accession>A0ABD6A008</accession>
<comment type="caution">
    <text evidence="2">The sequence shown here is derived from an EMBL/GenBank/DDBJ whole genome shotgun (WGS) entry which is preliminary data.</text>
</comment>
<dbReference type="GeneID" id="96954409"/>
<dbReference type="EMBL" id="JBHTAT010000001">
    <property type="protein sequence ID" value="MFC7256029.1"/>
    <property type="molecule type" value="Genomic_DNA"/>
</dbReference>
<gene>
    <name evidence="2" type="ORF">ACFQKE_12125</name>
</gene>
<dbReference type="InterPro" id="IPR036102">
    <property type="entry name" value="OsmC/Ohrsf"/>
</dbReference>